<name>A0A2H3HCF7_GIBZA</name>
<gene>
    <name evidence="3" type="ORF">FUG_LOCUS386979</name>
    <name evidence="2" type="ORF">MDCFG202_LOCUS259789</name>
</gene>
<dbReference type="Proteomes" id="UP000746612">
    <property type="component" value="Unassembled WGS sequence"/>
</dbReference>
<reference evidence="3" key="1">
    <citation type="submission" date="2019-04" db="EMBL/GenBank/DDBJ databases">
        <authorList>
            <person name="Melise S."/>
            <person name="Noan J."/>
            <person name="Okalmin O."/>
        </authorList>
    </citation>
    <scope>NUCLEOTIDE SEQUENCE</scope>
    <source>
        <strain evidence="3">FN9</strain>
    </source>
</reference>
<feature type="transmembrane region" description="Helical" evidence="1">
    <location>
        <begin position="676"/>
        <end position="701"/>
    </location>
</feature>
<protein>
    <submittedName>
        <fullName evidence="2">Uncharacterized protein</fullName>
    </submittedName>
</protein>
<evidence type="ECO:0000256" key="1">
    <source>
        <dbReference type="SAM" id="Phobius"/>
    </source>
</evidence>
<feature type="transmembrane region" description="Helical" evidence="1">
    <location>
        <begin position="211"/>
        <end position="236"/>
    </location>
</feature>
<accession>A0A2H3HCF7</accession>
<dbReference type="EMBL" id="CAJPIJ010000134">
    <property type="protein sequence ID" value="CAG1984792.1"/>
    <property type="molecule type" value="Genomic_DNA"/>
</dbReference>
<dbReference type="AlphaFoldDB" id="A0A2H3HCF7"/>
<proteinExistence type="predicted"/>
<evidence type="ECO:0000313" key="2">
    <source>
        <dbReference type="EMBL" id="CAG1984792.1"/>
    </source>
</evidence>
<keyword evidence="1" id="KW-0472">Membrane</keyword>
<sequence length="771" mass="85434">MAQYSQVYNVDEQDSAVHQGYTAYRPPSHPHHPSDYGVYNAEKQAPAAAAAELNSYPVHQNPMQQYTSTNPQPRTLQRQPWKRRVGYFGWWIIGLGTVIMLASCAFLVYIWYGASLARQRLPRPEVWDSIVFEGYAARAVTLCSAAIRVAMGFQIGLLAAAMAAIILETTGTRLSDLASLSMSRAFVGSASPWEIFMIACHRKSHKKKAVLSHWLIPLLSFVVGLGMTLTSTILLFDFKLVQIAAPSTTRSIALGIDVHQIMADTSGTSYWQSKPQAHWRFAETRPSASVNDTTLEHVSDTGDIYLAPLPFDNVDDRTSLEYYDGPVIVTNSRTACVAPDLKNATLEYIRTSSRVTEGLYLLAEIDTSTSWGSGPRINGSQVARISCRLNNYWDKMSENWALSLCGFTNLDISAINQSLQDPLSGRPYAFQPVLLLNASSTLNLNVAIPQWTGSDEDWAKVGSMNGLQMPKSVKEGPWTAAIDTNGTEVLKASVCFTALNMPLLYNVTMKGRAVLAEPKSQARYRDLEVKSENETQFLEQLGIGASSLDLEARGVLDLKVNSDPQDLSNEDADVVNAAIYDMMRTSLFDYHIAGGWTFNNDALMGYLESSLFWPAHPEHSYLVQTILKDTGDPAIAVQALFTRFAQMIFHDMLPYWTRDQSITTVNVKRVIIPSQWTGLIIVLALVVTHLALTFVTVWMFLASTKLSMLGNAWQTVSQIVSPETSVVVQAVSNGGMSDHEVHKWVPTTAFDDQIYSLSTSVDHQGLKVRRR</sequence>
<dbReference type="EMBL" id="CAAKMV010000142">
    <property type="protein sequence ID" value="VIO60161.1"/>
    <property type="molecule type" value="Genomic_DNA"/>
</dbReference>
<feature type="transmembrane region" description="Helical" evidence="1">
    <location>
        <begin position="145"/>
        <end position="167"/>
    </location>
</feature>
<feature type="transmembrane region" description="Helical" evidence="1">
    <location>
        <begin position="88"/>
        <end position="112"/>
    </location>
</feature>
<organism evidence="2 4">
    <name type="scientific">Gibberella zeae</name>
    <name type="common">Wheat head blight fungus</name>
    <name type="synonym">Fusarium graminearum</name>
    <dbReference type="NCBI Taxonomy" id="5518"/>
    <lineage>
        <taxon>Eukaryota</taxon>
        <taxon>Fungi</taxon>
        <taxon>Dikarya</taxon>
        <taxon>Ascomycota</taxon>
        <taxon>Pezizomycotina</taxon>
        <taxon>Sordariomycetes</taxon>
        <taxon>Hypocreomycetidae</taxon>
        <taxon>Hypocreales</taxon>
        <taxon>Nectriaceae</taxon>
        <taxon>Fusarium</taxon>
    </lineage>
</organism>
<evidence type="ECO:0000313" key="3">
    <source>
        <dbReference type="EMBL" id="VIO60161.1"/>
    </source>
</evidence>
<keyword evidence="1" id="KW-1133">Transmembrane helix</keyword>
<evidence type="ECO:0000313" key="4">
    <source>
        <dbReference type="Proteomes" id="UP000746612"/>
    </source>
</evidence>
<keyword evidence="1" id="KW-0812">Transmembrane</keyword>
<reference evidence="2" key="2">
    <citation type="submission" date="2021-03" db="EMBL/GenBank/DDBJ databases">
        <authorList>
            <person name="Alouane T."/>
            <person name="Langin T."/>
            <person name="Bonhomme L."/>
        </authorList>
    </citation>
    <scope>NUCLEOTIDE SEQUENCE</scope>
    <source>
        <strain evidence="2">MDC_Fg202</strain>
    </source>
</reference>